<evidence type="ECO:0000313" key="1">
    <source>
        <dbReference type="EMBL" id="RNI29101.1"/>
    </source>
</evidence>
<protein>
    <submittedName>
        <fullName evidence="1">Uncharacterized protein</fullName>
    </submittedName>
</protein>
<evidence type="ECO:0000313" key="2">
    <source>
        <dbReference type="Proteomes" id="UP000272117"/>
    </source>
</evidence>
<reference evidence="1 2" key="1">
    <citation type="submission" date="2018-11" db="EMBL/GenBank/DDBJ databases">
        <title>Rufibacter latericius sp. nov., isolated from water in Baiyang Lake.</title>
        <authorList>
            <person name="Yang Y."/>
        </authorList>
    </citation>
    <scope>NUCLEOTIDE SEQUENCE [LARGE SCALE GENOMIC DNA]</scope>
    <source>
        <strain evidence="1 2">R-22-1c-1</strain>
    </source>
</reference>
<accession>A0A3M9MUA3</accession>
<dbReference type="Proteomes" id="UP000272117">
    <property type="component" value="Unassembled WGS sequence"/>
</dbReference>
<name>A0A3M9MUA3_9BACT</name>
<comment type="caution">
    <text evidence="1">The sequence shown here is derived from an EMBL/GenBank/DDBJ whole genome shotgun (WGS) entry which is preliminary data.</text>
</comment>
<dbReference type="RefSeq" id="WP_123126161.1">
    <property type="nucleotide sequence ID" value="NZ_RJJD01000003.1"/>
</dbReference>
<dbReference type="EMBL" id="RJJD01000003">
    <property type="protein sequence ID" value="RNI29101.1"/>
    <property type="molecule type" value="Genomic_DNA"/>
</dbReference>
<dbReference type="AlphaFoldDB" id="A0A3M9MUA3"/>
<organism evidence="1 2">
    <name type="scientific">Rufibacter latericius</name>
    <dbReference type="NCBI Taxonomy" id="2487040"/>
    <lineage>
        <taxon>Bacteria</taxon>
        <taxon>Pseudomonadati</taxon>
        <taxon>Bacteroidota</taxon>
        <taxon>Cytophagia</taxon>
        <taxon>Cytophagales</taxon>
        <taxon>Hymenobacteraceae</taxon>
        <taxon>Rufibacter</taxon>
    </lineage>
</organism>
<gene>
    <name evidence="1" type="ORF">EFB08_06625</name>
</gene>
<keyword evidence="2" id="KW-1185">Reference proteome</keyword>
<proteinExistence type="predicted"/>
<sequence>MNEFKVYYIRTKRTEKADWYMAGFLERDGVYFAKGYLYSKLESRYSKIFDGQVHGVKPALAKQFLNKHPGINGYASTGWMNYLKISERSPFGEDVMASFRSALTLFEAQYDLAP</sequence>